<keyword evidence="3" id="KW-1185">Reference proteome</keyword>
<evidence type="ECO:0000313" key="2">
    <source>
        <dbReference type="EMBL" id="GLU49824.1"/>
    </source>
</evidence>
<comment type="caution">
    <text evidence="2">The sequence shown here is derived from an EMBL/GenBank/DDBJ whole genome shotgun (WGS) entry which is preliminary data.</text>
</comment>
<gene>
    <name evidence="2" type="ORF">Nans01_41750</name>
</gene>
<proteinExistence type="predicted"/>
<dbReference type="EMBL" id="BSQG01000009">
    <property type="protein sequence ID" value="GLU49824.1"/>
    <property type="molecule type" value="Genomic_DNA"/>
</dbReference>
<reference evidence="2" key="1">
    <citation type="submission" date="2023-02" db="EMBL/GenBank/DDBJ databases">
        <title>Nocardiopsis ansamitocini NBRC 112285.</title>
        <authorList>
            <person name="Ichikawa N."/>
            <person name="Sato H."/>
            <person name="Tonouchi N."/>
        </authorList>
    </citation>
    <scope>NUCLEOTIDE SEQUENCE</scope>
    <source>
        <strain evidence="2">NBRC 112285</strain>
    </source>
</reference>
<dbReference type="Proteomes" id="UP001165092">
    <property type="component" value="Unassembled WGS sequence"/>
</dbReference>
<protein>
    <submittedName>
        <fullName evidence="2">Uncharacterized protein</fullName>
    </submittedName>
</protein>
<accession>A0A9W6PA45</accession>
<dbReference type="RefSeq" id="WP_285761362.1">
    <property type="nucleotide sequence ID" value="NZ_BSQG01000009.1"/>
</dbReference>
<sequence>MLQAPALDPATVEVRFRGIIEGWESPAAKMRPTKHEPDPELPEPGTVEPDEPVRTPDEEDGAEKQAG</sequence>
<evidence type="ECO:0000256" key="1">
    <source>
        <dbReference type="SAM" id="MobiDB-lite"/>
    </source>
</evidence>
<organism evidence="2 3">
    <name type="scientific">Nocardiopsis ansamitocini</name>
    <dbReference type="NCBI Taxonomy" id="1670832"/>
    <lineage>
        <taxon>Bacteria</taxon>
        <taxon>Bacillati</taxon>
        <taxon>Actinomycetota</taxon>
        <taxon>Actinomycetes</taxon>
        <taxon>Streptosporangiales</taxon>
        <taxon>Nocardiopsidaceae</taxon>
        <taxon>Nocardiopsis</taxon>
    </lineage>
</organism>
<feature type="compositionally biased region" description="Basic and acidic residues" evidence="1">
    <location>
        <begin position="51"/>
        <end position="67"/>
    </location>
</feature>
<name>A0A9W6PA45_9ACTN</name>
<evidence type="ECO:0000313" key="3">
    <source>
        <dbReference type="Proteomes" id="UP001165092"/>
    </source>
</evidence>
<dbReference type="AlphaFoldDB" id="A0A9W6PA45"/>
<feature type="region of interest" description="Disordered" evidence="1">
    <location>
        <begin position="22"/>
        <end position="67"/>
    </location>
</feature>